<comment type="caution">
    <text evidence="4">The sequence shown here is derived from an EMBL/GenBank/DDBJ whole genome shotgun (WGS) entry which is preliminary data.</text>
</comment>
<dbReference type="InterPro" id="IPR041614">
    <property type="entry name" value="DprA_WH"/>
</dbReference>
<feature type="domain" description="Smf/DprA SLOG" evidence="2">
    <location>
        <begin position="80"/>
        <end position="292"/>
    </location>
</feature>
<dbReference type="InterPro" id="IPR057666">
    <property type="entry name" value="DrpA_SLOG"/>
</dbReference>
<dbReference type="SUPFAM" id="SSF102405">
    <property type="entry name" value="MCP/YpsA-like"/>
    <property type="match status" value="1"/>
</dbReference>
<dbReference type="Proteomes" id="UP001328733">
    <property type="component" value="Unassembled WGS sequence"/>
</dbReference>
<gene>
    <name evidence="4" type="primary">dprA</name>
    <name evidence="4" type="ORF">V0288_06610</name>
</gene>
<organism evidence="4 5">
    <name type="scientific">Pannus brasiliensis CCIBt3594</name>
    <dbReference type="NCBI Taxonomy" id="1427578"/>
    <lineage>
        <taxon>Bacteria</taxon>
        <taxon>Bacillati</taxon>
        <taxon>Cyanobacteriota</taxon>
        <taxon>Cyanophyceae</taxon>
        <taxon>Oscillatoriophycideae</taxon>
        <taxon>Chroococcales</taxon>
        <taxon>Microcystaceae</taxon>
        <taxon>Pannus</taxon>
    </lineage>
</organism>
<dbReference type="Pfam" id="PF14520">
    <property type="entry name" value="HHH_5"/>
    <property type="match status" value="1"/>
</dbReference>
<dbReference type="NCBIfam" id="TIGR00732">
    <property type="entry name" value="dprA"/>
    <property type="match status" value="1"/>
</dbReference>
<dbReference type="PANTHER" id="PTHR43022">
    <property type="entry name" value="PROTEIN SMF"/>
    <property type="match status" value="1"/>
</dbReference>
<keyword evidence="5" id="KW-1185">Reference proteome</keyword>
<dbReference type="SUPFAM" id="SSF47781">
    <property type="entry name" value="RuvA domain 2-like"/>
    <property type="match status" value="1"/>
</dbReference>
<dbReference type="InterPro" id="IPR010994">
    <property type="entry name" value="RuvA_2-like"/>
</dbReference>
<dbReference type="Gene3D" id="3.40.50.450">
    <property type="match status" value="1"/>
</dbReference>
<sequence>MSGNRAYWLAWSSIPGIGPVLLKRVHQHFGNLETAWSAPVNALAEIEGFGKKSIETVRESRPRIDPDKLLAEHLVKNPDFWTPDDPDYPRLLREIPSPPPLLYYRGKVNLLENQGQVPTIAIVGTRQPTEHGKRWTRRLSGRLAKQGFTIVSGMAEGVDGEAHQSCLQAGGRTIAVLGTGVDKIYPPHHRSLYGEIQKNGLILSEYPAGTSPNKAHFPLRNRIIAGLSRATIVVEAPEKSGSLITARYANEFGGDIYALPNSPDVHSAKGCLQLIRQGAEMILSEDELLEMLGAIPEVDNAAVAEVRPDLEPRLAGVYGVFRNEAIAFDSIVQKTGIPSADVAGILLELELMGLVTQLPGMRYQKVGNPIG</sequence>
<dbReference type="RefSeq" id="WP_332864253.1">
    <property type="nucleotide sequence ID" value="NZ_JBAFSM010000010.1"/>
</dbReference>
<proteinExistence type="inferred from homology"/>
<name>A0AAW9QG88_9CHRO</name>
<dbReference type="Pfam" id="PF17782">
    <property type="entry name" value="WHD_DprA"/>
    <property type="match status" value="1"/>
</dbReference>
<dbReference type="GO" id="GO:0009294">
    <property type="term" value="P:DNA-mediated transformation"/>
    <property type="evidence" value="ECO:0007669"/>
    <property type="project" value="InterPro"/>
</dbReference>
<dbReference type="InterPro" id="IPR003488">
    <property type="entry name" value="DprA"/>
</dbReference>
<feature type="domain" description="DprA winged helix" evidence="3">
    <location>
        <begin position="308"/>
        <end position="361"/>
    </location>
</feature>
<evidence type="ECO:0000313" key="4">
    <source>
        <dbReference type="EMBL" id="MEG3436787.1"/>
    </source>
</evidence>
<dbReference type="EMBL" id="JBAFSM010000010">
    <property type="protein sequence ID" value="MEG3436787.1"/>
    <property type="molecule type" value="Genomic_DNA"/>
</dbReference>
<evidence type="ECO:0000313" key="5">
    <source>
        <dbReference type="Proteomes" id="UP001328733"/>
    </source>
</evidence>
<accession>A0AAW9QG88</accession>
<dbReference type="InterPro" id="IPR036388">
    <property type="entry name" value="WH-like_DNA-bd_sf"/>
</dbReference>
<dbReference type="Gene3D" id="1.10.10.10">
    <property type="entry name" value="Winged helix-like DNA-binding domain superfamily/Winged helix DNA-binding domain"/>
    <property type="match status" value="1"/>
</dbReference>
<dbReference type="AlphaFoldDB" id="A0AAW9QG88"/>
<dbReference type="Pfam" id="PF02481">
    <property type="entry name" value="DNA_processg_A"/>
    <property type="match status" value="1"/>
</dbReference>
<protein>
    <submittedName>
        <fullName evidence="4">DNA-processing protein DprA</fullName>
    </submittedName>
</protein>
<dbReference type="PANTHER" id="PTHR43022:SF1">
    <property type="entry name" value="PROTEIN SMF"/>
    <property type="match status" value="1"/>
</dbReference>
<comment type="similarity">
    <text evidence="1">Belongs to the DprA/Smf family.</text>
</comment>
<evidence type="ECO:0000256" key="1">
    <source>
        <dbReference type="ARBA" id="ARBA00006525"/>
    </source>
</evidence>
<reference evidence="4 5" key="1">
    <citation type="submission" date="2024-01" db="EMBL/GenBank/DDBJ databases">
        <title>Genomic insights into the taxonomy and metabolism of the cyanobacterium Pannus brasiliensis CCIBt3594.</title>
        <authorList>
            <person name="Machado M."/>
            <person name="Botero N.B."/>
            <person name="Andreote A.P.D."/>
            <person name="Feitosa A.M.T."/>
            <person name="Popin R."/>
            <person name="Sivonen K."/>
            <person name="Fiore M.F."/>
        </authorList>
    </citation>
    <scope>NUCLEOTIDE SEQUENCE [LARGE SCALE GENOMIC DNA]</scope>
    <source>
        <strain evidence="4 5">CCIBt3594</strain>
    </source>
</reference>
<evidence type="ECO:0000259" key="2">
    <source>
        <dbReference type="Pfam" id="PF02481"/>
    </source>
</evidence>
<evidence type="ECO:0000259" key="3">
    <source>
        <dbReference type="Pfam" id="PF17782"/>
    </source>
</evidence>